<feature type="region of interest" description="Disordered" evidence="1">
    <location>
        <begin position="71"/>
        <end position="103"/>
    </location>
</feature>
<feature type="chain" id="PRO_5019217024" evidence="3">
    <location>
        <begin position="21"/>
        <end position="215"/>
    </location>
</feature>
<name>A0A427XN35_9TREE</name>
<evidence type="ECO:0000256" key="1">
    <source>
        <dbReference type="SAM" id="MobiDB-lite"/>
    </source>
</evidence>
<evidence type="ECO:0000256" key="2">
    <source>
        <dbReference type="SAM" id="Phobius"/>
    </source>
</evidence>
<dbReference type="STRING" id="105984.A0A427XN35"/>
<keyword evidence="2" id="KW-0472">Membrane</keyword>
<keyword evidence="2" id="KW-0812">Transmembrane</keyword>
<evidence type="ECO:0000256" key="3">
    <source>
        <dbReference type="SAM" id="SignalP"/>
    </source>
</evidence>
<keyword evidence="3" id="KW-0732">Signal</keyword>
<keyword evidence="2" id="KW-1133">Transmembrane helix</keyword>
<proteinExistence type="predicted"/>
<dbReference type="EMBL" id="RSCE01000008">
    <property type="protein sequence ID" value="RSH80321.1"/>
    <property type="molecule type" value="Genomic_DNA"/>
</dbReference>
<reference evidence="4 5" key="1">
    <citation type="submission" date="2018-11" db="EMBL/GenBank/DDBJ databases">
        <title>Genome sequence of Apiotrichum porosum DSM 27194.</title>
        <authorList>
            <person name="Aliyu H."/>
            <person name="Gorte O."/>
            <person name="Ochsenreither K."/>
        </authorList>
    </citation>
    <scope>NUCLEOTIDE SEQUENCE [LARGE SCALE GENOMIC DNA]</scope>
    <source>
        <strain evidence="4 5">DSM 27194</strain>
    </source>
</reference>
<gene>
    <name evidence="4" type="ORF">EHS24_008897</name>
</gene>
<organism evidence="4 5">
    <name type="scientific">Apiotrichum porosum</name>
    <dbReference type="NCBI Taxonomy" id="105984"/>
    <lineage>
        <taxon>Eukaryota</taxon>
        <taxon>Fungi</taxon>
        <taxon>Dikarya</taxon>
        <taxon>Basidiomycota</taxon>
        <taxon>Agaricomycotina</taxon>
        <taxon>Tremellomycetes</taxon>
        <taxon>Trichosporonales</taxon>
        <taxon>Trichosporonaceae</taxon>
        <taxon>Apiotrichum</taxon>
    </lineage>
</organism>
<dbReference type="Proteomes" id="UP000279236">
    <property type="component" value="Unassembled WGS sequence"/>
</dbReference>
<protein>
    <submittedName>
        <fullName evidence="4">Uncharacterized protein</fullName>
    </submittedName>
</protein>
<dbReference type="RefSeq" id="XP_028475268.1">
    <property type="nucleotide sequence ID" value="XM_028624196.1"/>
</dbReference>
<evidence type="ECO:0000313" key="5">
    <source>
        <dbReference type="Proteomes" id="UP000279236"/>
    </source>
</evidence>
<keyword evidence="5" id="KW-1185">Reference proteome</keyword>
<comment type="caution">
    <text evidence="4">The sequence shown here is derived from an EMBL/GenBank/DDBJ whole genome shotgun (WGS) entry which is preliminary data.</text>
</comment>
<evidence type="ECO:0000313" key="4">
    <source>
        <dbReference type="EMBL" id="RSH80321.1"/>
    </source>
</evidence>
<accession>A0A427XN35</accession>
<sequence length="215" mass="22170">MLSTATSLLVVAALAQGVSASCYYDAYGRYYCNNSGLSSAARIAIGVCVGVGVFVLFMIVGAMRRKKIAAQWAQHRPPPPIQMQQSSDNPYANNPPPPVNADAYASSSSYAAGIAGQESVPKPAASYTPGGETGKHNLASEYYGTEANPSNNNGADFADHSYEYEQAQANAANGGNPPPGYDTTASGYAPPSGPPPAHTTGQYAAPSGPPPSTKY</sequence>
<dbReference type="AlphaFoldDB" id="A0A427XN35"/>
<feature type="signal peptide" evidence="3">
    <location>
        <begin position="1"/>
        <end position="20"/>
    </location>
</feature>
<feature type="region of interest" description="Disordered" evidence="1">
    <location>
        <begin position="142"/>
        <end position="215"/>
    </location>
</feature>
<dbReference type="GeneID" id="39593440"/>
<feature type="transmembrane region" description="Helical" evidence="2">
    <location>
        <begin position="44"/>
        <end position="63"/>
    </location>
</feature>